<feature type="region of interest" description="Disordered" evidence="1">
    <location>
        <begin position="431"/>
        <end position="526"/>
    </location>
</feature>
<keyword evidence="2" id="KW-0812">Transmembrane</keyword>
<feature type="compositionally biased region" description="Low complexity" evidence="1">
    <location>
        <begin position="515"/>
        <end position="525"/>
    </location>
</feature>
<evidence type="ECO:0008006" key="5">
    <source>
        <dbReference type="Google" id="ProtNLM"/>
    </source>
</evidence>
<evidence type="ECO:0000313" key="4">
    <source>
        <dbReference type="Proteomes" id="UP000316714"/>
    </source>
</evidence>
<accession>A0A5C5VCT8</accession>
<dbReference type="Proteomes" id="UP000316714">
    <property type="component" value="Unassembled WGS sequence"/>
</dbReference>
<feature type="compositionally biased region" description="Low complexity" evidence="1">
    <location>
        <begin position="431"/>
        <end position="444"/>
    </location>
</feature>
<comment type="caution">
    <text evidence="3">The sequence shown here is derived from an EMBL/GenBank/DDBJ whole genome shotgun (WGS) entry which is preliminary data.</text>
</comment>
<feature type="transmembrane region" description="Helical" evidence="2">
    <location>
        <begin position="82"/>
        <end position="101"/>
    </location>
</feature>
<keyword evidence="4" id="KW-1185">Reference proteome</keyword>
<feature type="compositionally biased region" description="Low complexity" evidence="1">
    <location>
        <begin position="246"/>
        <end position="259"/>
    </location>
</feature>
<dbReference type="InterPro" id="IPR008930">
    <property type="entry name" value="Terpenoid_cyclase/PrenylTrfase"/>
</dbReference>
<feature type="transmembrane region" description="Helical" evidence="2">
    <location>
        <begin position="50"/>
        <end position="70"/>
    </location>
</feature>
<dbReference type="CDD" id="cd00688">
    <property type="entry name" value="ISOPREN_C2_like"/>
    <property type="match status" value="1"/>
</dbReference>
<feature type="region of interest" description="Disordered" evidence="1">
    <location>
        <begin position="168"/>
        <end position="188"/>
    </location>
</feature>
<feature type="region of interest" description="Disordered" evidence="1">
    <location>
        <begin position="228"/>
        <end position="337"/>
    </location>
</feature>
<keyword evidence="2" id="KW-0472">Membrane</keyword>
<evidence type="ECO:0000256" key="1">
    <source>
        <dbReference type="SAM" id="MobiDB-lite"/>
    </source>
</evidence>
<dbReference type="Gene3D" id="1.50.10.20">
    <property type="match status" value="2"/>
</dbReference>
<name>A0A5C5VCT8_9BACT</name>
<proteinExistence type="predicted"/>
<feature type="compositionally biased region" description="Polar residues" evidence="1">
    <location>
        <begin position="321"/>
        <end position="333"/>
    </location>
</feature>
<feature type="transmembrane region" description="Helical" evidence="2">
    <location>
        <begin position="21"/>
        <end position="38"/>
    </location>
</feature>
<dbReference type="RefSeq" id="WP_146562652.1">
    <property type="nucleotide sequence ID" value="NZ_SIHJ01000001.1"/>
</dbReference>
<keyword evidence="2" id="KW-1133">Transmembrane helix</keyword>
<dbReference type="AlphaFoldDB" id="A0A5C5VCT8"/>
<protein>
    <recommendedName>
        <fullName evidence="5">Prenyltransferase and squalene oxidase repeat protein</fullName>
    </recommendedName>
</protein>
<evidence type="ECO:0000256" key="2">
    <source>
        <dbReference type="SAM" id="Phobius"/>
    </source>
</evidence>
<evidence type="ECO:0000313" key="3">
    <source>
        <dbReference type="EMBL" id="TWT36051.1"/>
    </source>
</evidence>
<dbReference type="SUPFAM" id="SSF48239">
    <property type="entry name" value="Terpenoid cyclases/Protein prenyltransferases"/>
    <property type="match status" value="1"/>
</dbReference>
<reference evidence="3 4" key="1">
    <citation type="submission" date="2019-02" db="EMBL/GenBank/DDBJ databases">
        <title>Deep-cultivation of Planctomycetes and their phenomic and genomic characterization uncovers novel biology.</title>
        <authorList>
            <person name="Wiegand S."/>
            <person name="Jogler M."/>
            <person name="Boedeker C."/>
            <person name="Pinto D."/>
            <person name="Vollmers J."/>
            <person name="Rivas-Marin E."/>
            <person name="Kohn T."/>
            <person name="Peeters S.H."/>
            <person name="Heuer A."/>
            <person name="Rast P."/>
            <person name="Oberbeckmann S."/>
            <person name="Bunk B."/>
            <person name="Jeske O."/>
            <person name="Meyerdierks A."/>
            <person name="Storesund J.E."/>
            <person name="Kallscheuer N."/>
            <person name="Luecker S."/>
            <person name="Lage O.M."/>
            <person name="Pohl T."/>
            <person name="Merkel B.J."/>
            <person name="Hornburger P."/>
            <person name="Mueller R.-W."/>
            <person name="Bruemmer F."/>
            <person name="Labrenz M."/>
            <person name="Spormann A.M."/>
            <person name="Op Den Camp H."/>
            <person name="Overmann J."/>
            <person name="Amann R."/>
            <person name="Jetten M.S.M."/>
            <person name="Mascher T."/>
            <person name="Medema M.H."/>
            <person name="Devos D.P."/>
            <person name="Kaster A.-K."/>
            <person name="Ovreas L."/>
            <person name="Rohde M."/>
            <person name="Galperin M.Y."/>
            <person name="Jogler C."/>
        </authorList>
    </citation>
    <scope>NUCLEOTIDE SEQUENCE [LARGE SCALE GENOMIC DNA]</scope>
    <source>
        <strain evidence="3 4">KOR34</strain>
    </source>
</reference>
<dbReference type="EMBL" id="SIHJ01000001">
    <property type="protein sequence ID" value="TWT36051.1"/>
    <property type="molecule type" value="Genomic_DNA"/>
</dbReference>
<organism evidence="3 4">
    <name type="scientific">Posidoniimonas corsicana</name>
    <dbReference type="NCBI Taxonomy" id="1938618"/>
    <lineage>
        <taxon>Bacteria</taxon>
        <taxon>Pseudomonadati</taxon>
        <taxon>Planctomycetota</taxon>
        <taxon>Planctomycetia</taxon>
        <taxon>Pirellulales</taxon>
        <taxon>Lacipirellulaceae</taxon>
        <taxon>Posidoniimonas</taxon>
    </lineage>
</organism>
<gene>
    <name evidence="3" type="ORF">KOR34_09500</name>
</gene>
<sequence length="888" mass="93558">MSLDPAIHRPAFDERAATVNAALALWTGAAAGGIVALGGFDDPDPWANGYYRLATLGLTSVLLAAAFLAAPGPSAKRLQLGVVASLLAHTALIAGLAFGALRMPQLLVEADAPPFEQPEQEQPPEMVIIDREQLNEVPDFERPVATSAPQSQAEIRELERQAPKVAETMLQPTDAPRAAPPAPDAARFERPQSTLAQAAIESGRRSRNVASAASIAPQAAEFDVGSLITPAPADEPEPSARPTPQLARSAAPLLAPSSPVVTPRAPSRPLPPLQGPLNSAARPTPRQAAAPTLSAAPVTPRSRPRTLAQLGPSAMDPITPLPSQTNETTTDQPSAPRMATLAPAVERPQRERPAMASLAPALPRVAPDLPDMAPLSPAPAAPERLAMRSDGPLPQISGARVLADVRSRPRGGAAPLAALGAAGRALEAPAAAATPGAGQPGVAAELDARPDRGGLGVKPADTAGLSKADPNRDATANLSPGRFRNQAAGGAPAVSGEGRAPTAAFSSRGKRVEMMESGSEGSPSPRTEAAIELGLKFLAGVQRPDGSWAFDSLAGAEVRAAEVPQIRADAAATGLALLSFFGAGYDHIDGKHQSTVKNGVDALIAMQDDSGVIFPESGSSDAYQVARFYSHGIATIALCEAYGMTGDPRLQRPAQRAIDYIVSTQVERLGGWRYTPGFNSDLSVTGWMLMALRSGDLAGLEVPTRTYAGVRRFLEACREQAGDQARFCYNPNAPANDARTSHGRNPGTVMTSVGLLMQLYLGEGRESRRMQRGADHLLANLPTVGESMTPARTSTLGNPLRDTYYWYYGTQVMFHVGGRHWDAWNDSLHPLLVDSQTRGGELAGSWNPIAPVPDKWRHLGGRLYVTTLNLLSLEVFYRHLPLYEMTGR</sequence>
<feature type="compositionally biased region" description="Low complexity" evidence="1">
    <location>
        <begin position="280"/>
        <end position="292"/>
    </location>
</feature>
<dbReference type="OrthoDB" id="238862at2"/>